<reference evidence="1 2" key="1">
    <citation type="submission" date="2016-01" db="EMBL/GenBank/DDBJ databases">
        <title>Investigation of taxonomic status of Bacillus aminovorans.</title>
        <authorList>
            <person name="Verma A."/>
            <person name="Pal Y."/>
            <person name="Krishnamurthi S."/>
        </authorList>
    </citation>
    <scope>NUCLEOTIDE SEQUENCE [LARGE SCALE GENOMIC DNA]</scope>
    <source>
        <strain evidence="1 2">DSM 1314</strain>
    </source>
</reference>
<name>A0A177LB17_9BACI</name>
<accession>A0A177LB17</accession>
<dbReference type="Proteomes" id="UP000076935">
    <property type="component" value="Unassembled WGS sequence"/>
</dbReference>
<dbReference type="Pfam" id="PF14595">
    <property type="entry name" value="Thioredoxin_9"/>
    <property type="match status" value="1"/>
</dbReference>
<dbReference type="STRING" id="29332.AWH48_12920"/>
<keyword evidence="2" id="KW-1185">Reference proteome</keyword>
<evidence type="ECO:0000313" key="2">
    <source>
        <dbReference type="Proteomes" id="UP000076935"/>
    </source>
</evidence>
<organism evidence="1 2">
    <name type="scientific">Domibacillus aminovorans</name>
    <dbReference type="NCBI Taxonomy" id="29332"/>
    <lineage>
        <taxon>Bacteria</taxon>
        <taxon>Bacillati</taxon>
        <taxon>Bacillota</taxon>
        <taxon>Bacilli</taxon>
        <taxon>Bacillales</taxon>
        <taxon>Bacillaceae</taxon>
        <taxon>Domibacillus</taxon>
    </lineage>
</organism>
<dbReference type="EMBL" id="LQWY01000007">
    <property type="protein sequence ID" value="OAH62482.1"/>
    <property type="molecule type" value="Genomic_DNA"/>
</dbReference>
<gene>
    <name evidence="1" type="ORF">AWH49_09840</name>
</gene>
<dbReference type="InterPro" id="IPR036249">
    <property type="entry name" value="Thioredoxin-like_sf"/>
</dbReference>
<dbReference type="AlphaFoldDB" id="A0A177LB17"/>
<proteinExistence type="predicted"/>
<sequence length="187" mass="21736">MDLNNWFEKGLTPEQYIEQMSKNQENLLHVLKKFHLSGDEASLMNKLREANWRAIVITEDWCGDAMMNVPILLTLAKAADMDVRLLHRDENLELIDQYLTNGTSRSIPIIIFINEEGEEQAVWGPRAPAVQEMVTNYRSSLPPREHADFDEKSSEMISKLTEAYRIDETLWQEVYSSLKTTITERLY</sequence>
<protein>
    <submittedName>
        <fullName evidence="1">Thioredoxin</fullName>
    </submittedName>
</protein>
<dbReference type="SUPFAM" id="SSF52833">
    <property type="entry name" value="Thioredoxin-like"/>
    <property type="match status" value="1"/>
</dbReference>
<dbReference type="RefSeq" id="WP_063964749.1">
    <property type="nucleotide sequence ID" value="NZ_JBCNAN010000026.1"/>
</dbReference>
<evidence type="ECO:0000313" key="1">
    <source>
        <dbReference type="EMBL" id="OAH62482.1"/>
    </source>
</evidence>
<comment type="caution">
    <text evidence="1">The sequence shown here is derived from an EMBL/GenBank/DDBJ whole genome shotgun (WGS) entry which is preliminary data.</text>
</comment>
<dbReference type="Gene3D" id="3.40.30.10">
    <property type="entry name" value="Glutaredoxin"/>
    <property type="match status" value="1"/>
</dbReference>